<protein>
    <submittedName>
        <fullName evidence="2">Uncharacterized protein</fullName>
    </submittedName>
</protein>
<organism evidence="2 3">
    <name type="scientific">Pseudomonas rustica</name>
    <dbReference type="NCBI Taxonomy" id="2827099"/>
    <lineage>
        <taxon>Bacteria</taxon>
        <taxon>Pseudomonadati</taxon>
        <taxon>Pseudomonadota</taxon>
        <taxon>Gammaproteobacteria</taxon>
        <taxon>Pseudomonadales</taxon>
        <taxon>Pseudomonadaceae</taxon>
        <taxon>Pseudomonas</taxon>
    </lineage>
</organism>
<feature type="region of interest" description="Disordered" evidence="1">
    <location>
        <begin position="1"/>
        <end position="44"/>
    </location>
</feature>
<dbReference type="Proteomes" id="UP000676035">
    <property type="component" value="Unassembled WGS sequence"/>
</dbReference>
<evidence type="ECO:0000256" key="1">
    <source>
        <dbReference type="SAM" id="MobiDB-lite"/>
    </source>
</evidence>
<accession>A0ABS5N141</accession>
<evidence type="ECO:0000313" key="3">
    <source>
        <dbReference type="Proteomes" id="UP000676035"/>
    </source>
</evidence>
<gene>
    <name evidence="2" type="ORF">KFS80_18445</name>
</gene>
<dbReference type="EMBL" id="JAGYHF010000009">
    <property type="protein sequence ID" value="MBS4080270.1"/>
    <property type="molecule type" value="Genomic_DNA"/>
</dbReference>
<proteinExistence type="predicted"/>
<reference evidence="2 3" key="1">
    <citation type="submission" date="2021-04" db="EMBL/GenBank/DDBJ databases">
        <title>Pseudomonas rustica sp. nov. isolated from raw milk.</title>
        <authorList>
            <person name="Fiedler G."/>
            <person name="Gieschler S."/>
            <person name="Kabisch J."/>
            <person name="Grimmler C."/>
            <person name="Brinks E."/>
            <person name="Wagner N."/>
            <person name="Hetzer B."/>
            <person name="Franz C.M.A.P."/>
            <person name="Boehnlein C."/>
        </authorList>
    </citation>
    <scope>NUCLEOTIDE SEQUENCE [LARGE SCALE GENOMIC DNA]</scope>
    <source>
        <strain evidence="2 3">MBT-4</strain>
    </source>
</reference>
<dbReference type="RefSeq" id="WP_156316182.1">
    <property type="nucleotide sequence ID" value="NZ_CP188200.1"/>
</dbReference>
<keyword evidence="3" id="KW-1185">Reference proteome</keyword>
<name>A0ABS5N141_9PSED</name>
<comment type="caution">
    <text evidence="2">The sequence shown here is derived from an EMBL/GenBank/DDBJ whole genome shotgun (WGS) entry which is preliminary data.</text>
</comment>
<evidence type="ECO:0000313" key="2">
    <source>
        <dbReference type="EMBL" id="MBS4080270.1"/>
    </source>
</evidence>
<feature type="compositionally biased region" description="Basic and acidic residues" evidence="1">
    <location>
        <begin position="22"/>
        <end position="33"/>
    </location>
</feature>
<sequence length="78" mass="8231">MNLKKGLSWLGTLPEGKNNAAAERHDSSADSRKAGFLPEEQASAPTSLDLCGRLSVGDFDVDAMRIDAVAGPDQETSL</sequence>